<dbReference type="PANTHER" id="PTHR30244:SF30">
    <property type="entry name" value="BLR5990 PROTEIN"/>
    <property type="match status" value="1"/>
</dbReference>
<dbReference type="InterPro" id="IPR015421">
    <property type="entry name" value="PyrdxlP-dep_Trfase_major"/>
</dbReference>
<dbReference type="Pfam" id="PF01041">
    <property type="entry name" value="DegT_DnrJ_EryC1"/>
    <property type="match status" value="1"/>
</dbReference>
<protein>
    <recommendedName>
        <fullName evidence="3">Perosamine synthetase</fullName>
    </recommendedName>
</protein>
<dbReference type="EMBL" id="CAUJNA010000557">
    <property type="protein sequence ID" value="CAJ1378636.1"/>
    <property type="molecule type" value="Genomic_DNA"/>
</dbReference>
<dbReference type="GO" id="GO:0008483">
    <property type="term" value="F:transaminase activity"/>
    <property type="evidence" value="ECO:0007669"/>
    <property type="project" value="TreeGrafter"/>
</dbReference>
<proteinExistence type="predicted"/>
<evidence type="ECO:0008006" key="3">
    <source>
        <dbReference type="Google" id="ProtNLM"/>
    </source>
</evidence>
<dbReference type="InterPro" id="IPR015422">
    <property type="entry name" value="PyrdxlP-dep_Trfase_small"/>
</dbReference>
<evidence type="ECO:0000313" key="2">
    <source>
        <dbReference type="Proteomes" id="UP001178507"/>
    </source>
</evidence>
<dbReference type="Gene3D" id="3.40.640.10">
    <property type="entry name" value="Type I PLP-dependent aspartate aminotransferase-like (Major domain)"/>
    <property type="match status" value="1"/>
</dbReference>
<dbReference type="Gene3D" id="3.90.1150.10">
    <property type="entry name" value="Aspartate Aminotransferase, domain 1"/>
    <property type="match status" value="1"/>
</dbReference>
<comment type="caution">
    <text evidence="1">The sequence shown here is derived from an EMBL/GenBank/DDBJ whole genome shotgun (WGS) entry which is preliminary data.</text>
</comment>
<gene>
    <name evidence="1" type="ORF">EVOR1521_LOCUS7127</name>
</gene>
<sequence>MDVSQVAAKITPKTKAIMCVHTYHFPVDMEPILALAKEHGLKIIEDAAEMIGQTCMGRPCGSFGDISTMSFYPNKHITTGEGGMVLCDDPALAERCQQLRNLCFDPKKRRFVHEDLGWNYRMTNLQAALGLGQLEHLEAAVQRKREIGRKYGELLAGCPHLVLPQDKNSKGESNIYWVYGVELPSSAPLDAEEVMKRLAAAKVGTRPFFWPMHEQPVFREMGLFKGLSFPVAERIARRGFYIPSGLALKDEELVEVARRVRKVMEEIGSGGYAG</sequence>
<organism evidence="1 2">
    <name type="scientific">Effrenium voratum</name>
    <dbReference type="NCBI Taxonomy" id="2562239"/>
    <lineage>
        <taxon>Eukaryota</taxon>
        <taxon>Sar</taxon>
        <taxon>Alveolata</taxon>
        <taxon>Dinophyceae</taxon>
        <taxon>Suessiales</taxon>
        <taxon>Symbiodiniaceae</taxon>
        <taxon>Effrenium</taxon>
    </lineage>
</organism>
<accession>A0AA36I0T2</accession>
<reference evidence="1" key="1">
    <citation type="submission" date="2023-08" db="EMBL/GenBank/DDBJ databases">
        <authorList>
            <person name="Chen Y."/>
            <person name="Shah S."/>
            <person name="Dougan E. K."/>
            <person name="Thang M."/>
            <person name="Chan C."/>
        </authorList>
    </citation>
    <scope>NUCLEOTIDE SEQUENCE</scope>
</reference>
<dbReference type="GO" id="GO:0000271">
    <property type="term" value="P:polysaccharide biosynthetic process"/>
    <property type="evidence" value="ECO:0007669"/>
    <property type="project" value="TreeGrafter"/>
</dbReference>
<dbReference type="AlphaFoldDB" id="A0AA36I0T2"/>
<keyword evidence="2" id="KW-1185">Reference proteome</keyword>
<dbReference type="InterPro" id="IPR000653">
    <property type="entry name" value="DegT/StrS_aminotransferase"/>
</dbReference>
<dbReference type="InterPro" id="IPR015424">
    <property type="entry name" value="PyrdxlP-dep_Trfase"/>
</dbReference>
<dbReference type="GO" id="GO:0030170">
    <property type="term" value="F:pyridoxal phosphate binding"/>
    <property type="evidence" value="ECO:0007669"/>
    <property type="project" value="TreeGrafter"/>
</dbReference>
<dbReference type="Proteomes" id="UP001178507">
    <property type="component" value="Unassembled WGS sequence"/>
</dbReference>
<dbReference type="SUPFAM" id="SSF53383">
    <property type="entry name" value="PLP-dependent transferases"/>
    <property type="match status" value="1"/>
</dbReference>
<dbReference type="CDD" id="cd00616">
    <property type="entry name" value="AHBA_syn"/>
    <property type="match status" value="1"/>
</dbReference>
<dbReference type="PANTHER" id="PTHR30244">
    <property type="entry name" value="TRANSAMINASE"/>
    <property type="match status" value="1"/>
</dbReference>
<evidence type="ECO:0000313" key="1">
    <source>
        <dbReference type="EMBL" id="CAJ1378636.1"/>
    </source>
</evidence>
<name>A0AA36I0T2_9DINO</name>